<comment type="caution">
    <text evidence="2">The sequence shown here is derived from an EMBL/GenBank/DDBJ whole genome shotgun (WGS) entry which is preliminary data.</text>
</comment>
<gene>
    <name evidence="2" type="ORF">CJ030_MR8G001946</name>
</gene>
<sequence length="159" mass="17854">MLQRKFYRSEVCTKPTVPFSWEVKPGVCKFTDEASRSVKEHLTSAKLRPPPSTLTTRSTTSMDDSHVSSSCLSCAPQPSMRSPSFRMAVRKEDDPFLAAYKSCTASPATHRSSVIKERNVGFGKRKSMHFLPGKYSFPVSTEGNPVRLLSWFARSSERK</sequence>
<dbReference type="Proteomes" id="UP000516437">
    <property type="component" value="Chromosome 8"/>
</dbReference>
<evidence type="ECO:0000313" key="2">
    <source>
        <dbReference type="EMBL" id="KAB1203952.1"/>
    </source>
</evidence>
<dbReference type="OrthoDB" id="745459at2759"/>
<evidence type="ECO:0000313" key="3">
    <source>
        <dbReference type="Proteomes" id="UP000516437"/>
    </source>
</evidence>
<dbReference type="EMBL" id="RXIC02000026">
    <property type="protein sequence ID" value="KAB1203952.1"/>
    <property type="molecule type" value="Genomic_DNA"/>
</dbReference>
<protein>
    <submittedName>
        <fullName evidence="2">Uncharacterized protein</fullName>
    </submittedName>
</protein>
<reference evidence="2 3" key="1">
    <citation type="journal article" date="2019" name="Plant Biotechnol. J.">
        <title>The red bayberry genome and genetic basis of sex determination.</title>
        <authorList>
            <person name="Jia H.M."/>
            <person name="Jia H.J."/>
            <person name="Cai Q.L."/>
            <person name="Wang Y."/>
            <person name="Zhao H.B."/>
            <person name="Yang W.F."/>
            <person name="Wang G.Y."/>
            <person name="Li Y.H."/>
            <person name="Zhan D.L."/>
            <person name="Shen Y.T."/>
            <person name="Niu Q.F."/>
            <person name="Chang L."/>
            <person name="Qiu J."/>
            <person name="Zhao L."/>
            <person name="Xie H.B."/>
            <person name="Fu W.Y."/>
            <person name="Jin J."/>
            <person name="Li X.W."/>
            <person name="Jiao Y."/>
            <person name="Zhou C.C."/>
            <person name="Tu T."/>
            <person name="Chai C.Y."/>
            <person name="Gao J.L."/>
            <person name="Fan L.J."/>
            <person name="van de Weg E."/>
            <person name="Wang J.Y."/>
            <person name="Gao Z.S."/>
        </authorList>
    </citation>
    <scope>NUCLEOTIDE SEQUENCE [LARGE SCALE GENOMIC DNA]</scope>
    <source>
        <tissue evidence="2">Leaves</tissue>
    </source>
</reference>
<evidence type="ECO:0000256" key="1">
    <source>
        <dbReference type="SAM" id="MobiDB-lite"/>
    </source>
</evidence>
<proteinExistence type="predicted"/>
<organism evidence="2 3">
    <name type="scientific">Morella rubra</name>
    <name type="common">Chinese bayberry</name>
    <dbReference type="NCBI Taxonomy" id="262757"/>
    <lineage>
        <taxon>Eukaryota</taxon>
        <taxon>Viridiplantae</taxon>
        <taxon>Streptophyta</taxon>
        <taxon>Embryophyta</taxon>
        <taxon>Tracheophyta</taxon>
        <taxon>Spermatophyta</taxon>
        <taxon>Magnoliopsida</taxon>
        <taxon>eudicotyledons</taxon>
        <taxon>Gunneridae</taxon>
        <taxon>Pentapetalae</taxon>
        <taxon>rosids</taxon>
        <taxon>fabids</taxon>
        <taxon>Fagales</taxon>
        <taxon>Myricaceae</taxon>
        <taxon>Morella</taxon>
    </lineage>
</organism>
<dbReference type="PANTHER" id="PTHR33696:SF23">
    <property type="entry name" value="OS03G0674900 PROTEIN"/>
    <property type="match status" value="1"/>
</dbReference>
<name>A0A6A1UUB4_9ROSI</name>
<keyword evidence="3" id="KW-1185">Reference proteome</keyword>
<accession>A0A6A1UUB4</accession>
<dbReference type="AlphaFoldDB" id="A0A6A1UUB4"/>
<feature type="region of interest" description="Disordered" evidence="1">
    <location>
        <begin position="41"/>
        <end position="83"/>
    </location>
</feature>
<dbReference type="PANTHER" id="PTHR33696">
    <property type="entry name" value="T22J18.15-RELATED"/>
    <property type="match status" value="1"/>
</dbReference>